<feature type="region of interest" description="Disordered" evidence="1">
    <location>
        <begin position="1"/>
        <end position="52"/>
    </location>
</feature>
<dbReference type="EMBL" id="JBHUMY010000005">
    <property type="protein sequence ID" value="MFD2659602.1"/>
    <property type="molecule type" value="Genomic_DNA"/>
</dbReference>
<gene>
    <name evidence="2" type="ORF">ACFSW5_04905</name>
</gene>
<dbReference type="RefSeq" id="WP_379270289.1">
    <property type="nucleotide sequence ID" value="NZ_JBHUGT010000013.1"/>
</dbReference>
<comment type="caution">
    <text evidence="2">The sequence shown here is derived from an EMBL/GenBank/DDBJ whole genome shotgun (WGS) entry which is preliminary data.</text>
</comment>
<dbReference type="Proteomes" id="UP001597493">
    <property type="component" value="Unassembled WGS sequence"/>
</dbReference>
<evidence type="ECO:0000313" key="2">
    <source>
        <dbReference type="EMBL" id="MFD2659602.1"/>
    </source>
</evidence>
<sequence length="104" mass="11259">MDKRESTPNETPLRNGKSASPLTGRRRASGRIGRNAPAHNYNQKGGALRSMPEHPYKFAELGEDPDLIDSIQALEQKLSAKHGKPITLIAYEKESGEAATASSS</sequence>
<protein>
    <submittedName>
        <fullName evidence="2">Uncharacterized protein</fullName>
    </submittedName>
</protein>
<feature type="compositionally biased region" description="Polar residues" evidence="1">
    <location>
        <begin position="8"/>
        <end position="21"/>
    </location>
</feature>
<evidence type="ECO:0000313" key="3">
    <source>
        <dbReference type="Proteomes" id="UP001597493"/>
    </source>
</evidence>
<keyword evidence="3" id="KW-1185">Reference proteome</keyword>
<organism evidence="2 3">
    <name type="scientific">Paenibacillus thailandensis</name>
    <dbReference type="NCBI Taxonomy" id="393250"/>
    <lineage>
        <taxon>Bacteria</taxon>
        <taxon>Bacillati</taxon>
        <taxon>Bacillota</taxon>
        <taxon>Bacilli</taxon>
        <taxon>Bacillales</taxon>
        <taxon>Paenibacillaceae</taxon>
        <taxon>Paenibacillus</taxon>
    </lineage>
</organism>
<evidence type="ECO:0000256" key="1">
    <source>
        <dbReference type="SAM" id="MobiDB-lite"/>
    </source>
</evidence>
<proteinExistence type="predicted"/>
<accession>A0ABW5QTA3</accession>
<reference evidence="3" key="1">
    <citation type="journal article" date="2019" name="Int. J. Syst. Evol. Microbiol.">
        <title>The Global Catalogue of Microorganisms (GCM) 10K type strain sequencing project: providing services to taxonomists for standard genome sequencing and annotation.</title>
        <authorList>
            <consortium name="The Broad Institute Genomics Platform"/>
            <consortium name="The Broad Institute Genome Sequencing Center for Infectious Disease"/>
            <person name="Wu L."/>
            <person name="Ma J."/>
        </authorList>
    </citation>
    <scope>NUCLEOTIDE SEQUENCE [LARGE SCALE GENOMIC DNA]</scope>
    <source>
        <strain evidence="3">TISTR 1827</strain>
    </source>
</reference>
<name>A0ABW5QTA3_9BACL</name>